<keyword evidence="7" id="KW-0269">Exonuclease</keyword>
<protein>
    <recommendedName>
        <fullName evidence="3">Nuclease SbcCD subunit C</fullName>
    </recommendedName>
</protein>
<evidence type="ECO:0000256" key="4">
    <source>
        <dbReference type="SAM" id="Coils"/>
    </source>
</evidence>
<evidence type="ECO:0000313" key="7">
    <source>
        <dbReference type="EMBL" id="MBA8815292.1"/>
    </source>
</evidence>
<comment type="subunit">
    <text evidence="2">Heterodimer of SbcC and SbcD.</text>
</comment>
<dbReference type="AlphaFoldDB" id="A0A7W3PKW9"/>
<name>A0A7W3PKW9_9MICO</name>
<sequence>MKLHRLELEGFGPFLSRQDIDFDSFSDDGIFLITGRTGAGKSSILDGVCFALYGGVPRYESGDKRVRSDHCSPDDPTSATLELTIGEARWRVSRMPEFDRPKKRGLGTTRVGAEAQLDELVDGEWIGRAAGPRDVGLALDEILGLSQQQFLQVILLAQGRFSQFLLAKNDERQRLLRTLFGTKSYEDYERILEQRRKDAERLLQRGGERLEDLLIDVESLIAEHELLSDLGAGDASSAKARVEIAAKAAVEAKKRAAARADDAKTAERERDATSRHREIHTTLRDAQERRVRAERILADLGDRSSATERARTELGDALRAEPLRSLLTLVRDAHERVTLARETARSAADAWSNVGERPVDERGAREIVDALTGDIALAQEARAVERQIRTILTEQDALKNQHTAVAAAEAKAIVRRDGANLRVAEATKTAGELAKVAALESSARAADGDVRDRLLAAQEAQELLRAAEAADAGYVAANTLAQEASRAVGELLQRRLLGAAGELAESLSENDPCPVCGSLVHPDPAHTVAGEAVTDDMVATAEERRATTQQAEQRAGDSAKSAREAHARASARAGGVGVDDLAISLHEAEAELARVEEAVAALARAHSERESAEADVSEVSTELIHLQEQRANVEIDIARAADRLAAASATVEAARGHYETVAERLDALVLRRQRAKDIAESAAFLAEQERAAGVAVSDRDSAVAEAGFVSEDAASAALRPRTERERLASMIAEYDSALRRETERLVELDEVLATATGLAIDVPAAEAAEAAAITLWTAAVAAAATAAEISSRLSVLVTRAAALHAERAEAEAAHAVIARLANTVAGRAPNALRMTLETFVLAAQLEDIVIAANLRLQAMSSGRYRLQHTDALARRNAASGLGLEILDAHTGQARPPQSLSGGETFLASLALALGLAEVVTAQAGGIRLDTLFIDEGFGSLDSETLETAMRTLDELRAGGRTVGVISHVEVMKEQLPAQIIVTASAQGPSVVRQGSHSRS</sequence>
<reference evidence="7 8" key="1">
    <citation type="submission" date="2020-07" db="EMBL/GenBank/DDBJ databases">
        <title>Sequencing the genomes of 1000 actinobacteria strains.</title>
        <authorList>
            <person name="Klenk H.-P."/>
        </authorList>
    </citation>
    <scope>NUCLEOTIDE SEQUENCE [LARGE SCALE GENOMIC DNA]</scope>
    <source>
        <strain evidence="7 8">DSM 27576</strain>
    </source>
</reference>
<evidence type="ECO:0000259" key="6">
    <source>
        <dbReference type="Pfam" id="PF13476"/>
    </source>
</evidence>
<dbReference type="GO" id="GO:0006302">
    <property type="term" value="P:double-strand break repair"/>
    <property type="evidence" value="ECO:0007669"/>
    <property type="project" value="InterPro"/>
</dbReference>
<feature type="coiled-coil region" evidence="4">
    <location>
        <begin position="578"/>
        <end position="643"/>
    </location>
</feature>
<comment type="caution">
    <text evidence="7">The sequence shown here is derived from an EMBL/GenBank/DDBJ whole genome shotgun (WGS) entry which is preliminary data.</text>
</comment>
<dbReference type="EMBL" id="JACGWY010000001">
    <property type="protein sequence ID" value="MBA8815292.1"/>
    <property type="molecule type" value="Genomic_DNA"/>
</dbReference>
<dbReference type="InterPro" id="IPR038729">
    <property type="entry name" value="Rad50/SbcC_AAA"/>
</dbReference>
<feature type="region of interest" description="Disordered" evidence="5">
    <location>
        <begin position="542"/>
        <end position="571"/>
    </location>
</feature>
<evidence type="ECO:0000256" key="5">
    <source>
        <dbReference type="SAM" id="MobiDB-lite"/>
    </source>
</evidence>
<keyword evidence="4" id="KW-0175">Coiled coil</keyword>
<dbReference type="SUPFAM" id="SSF52540">
    <property type="entry name" value="P-loop containing nucleoside triphosphate hydrolases"/>
    <property type="match status" value="1"/>
</dbReference>
<keyword evidence="8" id="KW-1185">Reference proteome</keyword>
<evidence type="ECO:0000313" key="8">
    <source>
        <dbReference type="Proteomes" id="UP000526083"/>
    </source>
</evidence>
<dbReference type="Pfam" id="PF13558">
    <property type="entry name" value="SbcC_Walker_B"/>
    <property type="match status" value="1"/>
</dbReference>
<keyword evidence="7" id="KW-0540">Nuclease</keyword>
<dbReference type="Pfam" id="PF13476">
    <property type="entry name" value="AAA_23"/>
    <property type="match status" value="1"/>
</dbReference>
<dbReference type="RefSeq" id="WP_167043939.1">
    <property type="nucleotide sequence ID" value="NZ_JAAOZB010000001.1"/>
</dbReference>
<dbReference type="Gene3D" id="3.40.50.300">
    <property type="entry name" value="P-loop containing nucleotide triphosphate hydrolases"/>
    <property type="match status" value="2"/>
</dbReference>
<organism evidence="7 8">
    <name type="scientific">Microbacterium halimionae</name>
    <dbReference type="NCBI Taxonomy" id="1526413"/>
    <lineage>
        <taxon>Bacteria</taxon>
        <taxon>Bacillati</taxon>
        <taxon>Actinomycetota</taxon>
        <taxon>Actinomycetes</taxon>
        <taxon>Micrococcales</taxon>
        <taxon>Microbacteriaceae</taxon>
        <taxon>Microbacterium</taxon>
    </lineage>
</organism>
<dbReference type="PANTHER" id="PTHR32114:SF2">
    <property type="entry name" value="ABC TRANSPORTER ABCH.3"/>
    <property type="match status" value="1"/>
</dbReference>
<gene>
    <name evidence="7" type="ORF">FHX48_000344</name>
</gene>
<dbReference type="Proteomes" id="UP000526083">
    <property type="component" value="Unassembled WGS sequence"/>
</dbReference>
<dbReference type="PANTHER" id="PTHR32114">
    <property type="entry name" value="ABC TRANSPORTER ABCH.3"/>
    <property type="match status" value="1"/>
</dbReference>
<feature type="compositionally biased region" description="Basic and acidic residues" evidence="5">
    <location>
        <begin position="554"/>
        <end position="567"/>
    </location>
</feature>
<keyword evidence="7" id="KW-0378">Hydrolase</keyword>
<dbReference type="GO" id="GO:0004527">
    <property type="term" value="F:exonuclease activity"/>
    <property type="evidence" value="ECO:0007669"/>
    <property type="project" value="UniProtKB-KW"/>
</dbReference>
<dbReference type="InterPro" id="IPR027417">
    <property type="entry name" value="P-loop_NTPase"/>
</dbReference>
<evidence type="ECO:0000256" key="1">
    <source>
        <dbReference type="ARBA" id="ARBA00006930"/>
    </source>
</evidence>
<accession>A0A7W3PKW9</accession>
<feature type="domain" description="Rad50/SbcC-type AAA" evidence="6">
    <location>
        <begin position="5"/>
        <end position="200"/>
    </location>
</feature>
<evidence type="ECO:0000256" key="3">
    <source>
        <dbReference type="ARBA" id="ARBA00013368"/>
    </source>
</evidence>
<dbReference type="GO" id="GO:0016887">
    <property type="term" value="F:ATP hydrolysis activity"/>
    <property type="evidence" value="ECO:0007669"/>
    <property type="project" value="InterPro"/>
</dbReference>
<comment type="similarity">
    <text evidence="1">Belongs to the SMC family. SbcC subfamily.</text>
</comment>
<evidence type="ECO:0000256" key="2">
    <source>
        <dbReference type="ARBA" id="ARBA00011322"/>
    </source>
</evidence>
<proteinExistence type="inferred from homology"/>